<dbReference type="Proteomes" id="UP000324222">
    <property type="component" value="Unassembled WGS sequence"/>
</dbReference>
<gene>
    <name evidence="2" type="ORF">E2C01_015884</name>
</gene>
<keyword evidence="3" id="KW-1185">Reference proteome</keyword>
<comment type="caution">
    <text evidence="2">The sequence shown here is derived from an EMBL/GenBank/DDBJ whole genome shotgun (WGS) entry which is preliminary data.</text>
</comment>
<proteinExistence type="predicted"/>
<dbReference type="AlphaFoldDB" id="A0A5B7DP44"/>
<dbReference type="EMBL" id="VSRR010001135">
    <property type="protein sequence ID" value="MPC22857.1"/>
    <property type="molecule type" value="Genomic_DNA"/>
</dbReference>
<organism evidence="2 3">
    <name type="scientific">Portunus trituberculatus</name>
    <name type="common">Swimming crab</name>
    <name type="synonym">Neptunus trituberculatus</name>
    <dbReference type="NCBI Taxonomy" id="210409"/>
    <lineage>
        <taxon>Eukaryota</taxon>
        <taxon>Metazoa</taxon>
        <taxon>Ecdysozoa</taxon>
        <taxon>Arthropoda</taxon>
        <taxon>Crustacea</taxon>
        <taxon>Multicrustacea</taxon>
        <taxon>Malacostraca</taxon>
        <taxon>Eumalacostraca</taxon>
        <taxon>Eucarida</taxon>
        <taxon>Decapoda</taxon>
        <taxon>Pleocyemata</taxon>
        <taxon>Brachyura</taxon>
        <taxon>Eubrachyura</taxon>
        <taxon>Portunoidea</taxon>
        <taxon>Portunidae</taxon>
        <taxon>Portuninae</taxon>
        <taxon>Portunus</taxon>
    </lineage>
</organism>
<evidence type="ECO:0000256" key="1">
    <source>
        <dbReference type="SAM" id="MobiDB-lite"/>
    </source>
</evidence>
<evidence type="ECO:0000313" key="2">
    <source>
        <dbReference type="EMBL" id="MPC22857.1"/>
    </source>
</evidence>
<feature type="region of interest" description="Disordered" evidence="1">
    <location>
        <begin position="43"/>
        <end position="74"/>
    </location>
</feature>
<sequence>MPPQPQGYKVHFSDFQVQGLEAASECCSAGRLVDSLKIAPNTKHEEFDGARKANPPQRLPGALQGPGSSIPSLS</sequence>
<name>A0A5B7DP44_PORTR</name>
<reference evidence="2 3" key="1">
    <citation type="submission" date="2019-05" db="EMBL/GenBank/DDBJ databases">
        <title>Another draft genome of Portunus trituberculatus and its Hox gene families provides insights of decapod evolution.</title>
        <authorList>
            <person name="Jeong J.-H."/>
            <person name="Song I."/>
            <person name="Kim S."/>
            <person name="Choi T."/>
            <person name="Kim D."/>
            <person name="Ryu S."/>
            <person name="Kim W."/>
        </authorList>
    </citation>
    <scope>NUCLEOTIDE SEQUENCE [LARGE SCALE GENOMIC DNA]</scope>
    <source>
        <tissue evidence="2">Muscle</tissue>
    </source>
</reference>
<accession>A0A5B7DP44</accession>
<evidence type="ECO:0000313" key="3">
    <source>
        <dbReference type="Proteomes" id="UP000324222"/>
    </source>
</evidence>
<protein>
    <submittedName>
        <fullName evidence="2">Uncharacterized protein</fullName>
    </submittedName>
</protein>